<accession>A0ABW1T5F8</accession>
<dbReference type="EMBL" id="JBHSTI010000015">
    <property type="protein sequence ID" value="MFC6239310.1"/>
    <property type="molecule type" value="Genomic_DNA"/>
</dbReference>
<dbReference type="InterPro" id="IPR025736">
    <property type="entry name" value="PucR_C-HTH_dom"/>
</dbReference>
<dbReference type="Proteomes" id="UP001596138">
    <property type="component" value="Unassembled WGS sequence"/>
</dbReference>
<dbReference type="Gene3D" id="1.10.10.2840">
    <property type="entry name" value="PucR C-terminal helix-turn-helix domain"/>
    <property type="match status" value="1"/>
</dbReference>
<gene>
    <name evidence="2" type="ORF">ACFQGU_15630</name>
</gene>
<keyword evidence="3" id="KW-1185">Reference proteome</keyword>
<sequence>MHQTSEQLFIHRNTLRQRLTKISTLMEQPIERVEDWVPVALAIRVLRSRTP</sequence>
<proteinExistence type="predicted"/>
<organism evidence="2 3">
    <name type="scientific">Longivirga aurantiaca</name>
    <dbReference type="NCBI Taxonomy" id="1837743"/>
    <lineage>
        <taxon>Bacteria</taxon>
        <taxon>Bacillati</taxon>
        <taxon>Actinomycetota</taxon>
        <taxon>Actinomycetes</taxon>
        <taxon>Sporichthyales</taxon>
        <taxon>Sporichthyaceae</taxon>
        <taxon>Longivirga</taxon>
    </lineage>
</organism>
<reference evidence="3" key="1">
    <citation type="journal article" date="2019" name="Int. J. Syst. Evol. Microbiol.">
        <title>The Global Catalogue of Microorganisms (GCM) 10K type strain sequencing project: providing services to taxonomists for standard genome sequencing and annotation.</title>
        <authorList>
            <consortium name="The Broad Institute Genomics Platform"/>
            <consortium name="The Broad Institute Genome Sequencing Center for Infectious Disease"/>
            <person name="Wu L."/>
            <person name="Ma J."/>
        </authorList>
    </citation>
    <scope>NUCLEOTIDE SEQUENCE [LARGE SCALE GENOMIC DNA]</scope>
    <source>
        <strain evidence="3">CGMCC 4.7317</strain>
    </source>
</reference>
<evidence type="ECO:0000313" key="2">
    <source>
        <dbReference type="EMBL" id="MFC6239310.1"/>
    </source>
</evidence>
<comment type="caution">
    <text evidence="2">The sequence shown here is derived from an EMBL/GenBank/DDBJ whole genome shotgun (WGS) entry which is preliminary data.</text>
</comment>
<evidence type="ECO:0000313" key="3">
    <source>
        <dbReference type="Proteomes" id="UP001596138"/>
    </source>
</evidence>
<evidence type="ECO:0000259" key="1">
    <source>
        <dbReference type="Pfam" id="PF13556"/>
    </source>
</evidence>
<name>A0ABW1T5F8_9ACTN</name>
<feature type="domain" description="PucR C-terminal helix-turn-helix" evidence="1">
    <location>
        <begin position="3"/>
        <end position="45"/>
    </location>
</feature>
<dbReference type="InterPro" id="IPR042070">
    <property type="entry name" value="PucR_C-HTH_sf"/>
</dbReference>
<dbReference type="Pfam" id="PF13556">
    <property type="entry name" value="HTH_30"/>
    <property type="match status" value="1"/>
</dbReference>
<dbReference type="RefSeq" id="WP_386768526.1">
    <property type="nucleotide sequence ID" value="NZ_JBHSTI010000015.1"/>
</dbReference>
<protein>
    <submittedName>
        <fullName evidence="2">Helix-turn-helix domain-containing protein</fullName>
    </submittedName>
</protein>